<dbReference type="SUPFAM" id="SSF52096">
    <property type="entry name" value="ClpP/crotonase"/>
    <property type="match status" value="1"/>
</dbReference>
<evidence type="ECO:0008006" key="3">
    <source>
        <dbReference type="Google" id="ProtNLM"/>
    </source>
</evidence>
<evidence type="ECO:0000313" key="1">
    <source>
        <dbReference type="EMBL" id="THV14756.1"/>
    </source>
</evidence>
<reference evidence="1 2" key="1">
    <citation type="journal article" date="2009" name="Int. J. Syst. Evol. Microbiol.">
        <title>Nocardioides caeni sp. nov., isolated from wastewater.</title>
        <authorList>
            <person name="Yoon J.H."/>
            <person name="Kang S.J."/>
            <person name="Park S."/>
            <person name="Kim W."/>
            <person name="Oh T.K."/>
        </authorList>
    </citation>
    <scope>NUCLEOTIDE SEQUENCE [LARGE SCALE GENOMIC DNA]</scope>
    <source>
        <strain evidence="1 2">DSM 23134</strain>
    </source>
</reference>
<gene>
    <name evidence="1" type="ORF">E9934_08900</name>
</gene>
<dbReference type="Proteomes" id="UP000307087">
    <property type="component" value="Unassembled WGS sequence"/>
</dbReference>
<name>A0A4V4HKL1_9ACTN</name>
<dbReference type="OrthoDB" id="9777711at2"/>
<dbReference type="InterPro" id="IPR029045">
    <property type="entry name" value="ClpP/crotonase-like_dom_sf"/>
</dbReference>
<protein>
    <recommendedName>
        <fullName evidence="3">Enoyl-CoA hydratase/isomerase family protein</fullName>
    </recommendedName>
</protein>
<dbReference type="RefSeq" id="WP_136562518.1">
    <property type="nucleotide sequence ID" value="NZ_BAABLS010000008.1"/>
</dbReference>
<dbReference type="InterPro" id="IPR001753">
    <property type="entry name" value="Enoyl-CoA_hydra/iso"/>
</dbReference>
<organism evidence="1 2">
    <name type="scientific">Nocardioides caeni</name>
    <dbReference type="NCBI Taxonomy" id="574700"/>
    <lineage>
        <taxon>Bacteria</taxon>
        <taxon>Bacillati</taxon>
        <taxon>Actinomycetota</taxon>
        <taxon>Actinomycetes</taxon>
        <taxon>Propionibacteriales</taxon>
        <taxon>Nocardioidaceae</taxon>
        <taxon>Nocardioides</taxon>
    </lineage>
</organism>
<sequence>MSYDDIELTVDERGVARLVLQRPAVRNALRWQTYDELVDALHTVAGDHAVRALLVTGAGKGFCAGDDFSDIFGSDSTEEWQRRRRIDRLRNDGLNAVVESFMAIEVPTVAAVNGAAVGMGLDLALLCDIRIAAQGATFGSFFVRRGIVGTVGGTYLLPRIIGLSAAMELLLTGDLVDAGRAADLNLVSSVVPDGDLMARADDLLLRLASGPPLAQRAIKRIVRKGLEVDWRTLDEYSDALTDVLWETEDHREGVRSHLEGRPPRFRGV</sequence>
<accession>A0A4V4HKL1</accession>
<dbReference type="PANTHER" id="PTHR43459">
    <property type="entry name" value="ENOYL-COA HYDRATASE"/>
    <property type="match status" value="1"/>
</dbReference>
<keyword evidence="2" id="KW-1185">Reference proteome</keyword>
<dbReference type="AlphaFoldDB" id="A0A4V4HKL1"/>
<dbReference type="PANTHER" id="PTHR43459:SF1">
    <property type="entry name" value="EG:BACN32G11.4 PROTEIN"/>
    <property type="match status" value="1"/>
</dbReference>
<proteinExistence type="predicted"/>
<dbReference type="GO" id="GO:0003824">
    <property type="term" value="F:catalytic activity"/>
    <property type="evidence" value="ECO:0007669"/>
    <property type="project" value="UniProtKB-ARBA"/>
</dbReference>
<dbReference type="Gene3D" id="3.90.226.10">
    <property type="entry name" value="2-enoyl-CoA Hydratase, Chain A, domain 1"/>
    <property type="match status" value="1"/>
</dbReference>
<dbReference type="EMBL" id="STGW01000004">
    <property type="protein sequence ID" value="THV14756.1"/>
    <property type="molecule type" value="Genomic_DNA"/>
</dbReference>
<dbReference type="CDD" id="cd06558">
    <property type="entry name" value="crotonase-like"/>
    <property type="match status" value="1"/>
</dbReference>
<dbReference type="Pfam" id="PF00378">
    <property type="entry name" value="ECH_1"/>
    <property type="match status" value="1"/>
</dbReference>
<evidence type="ECO:0000313" key="2">
    <source>
        <dbReference type="Proteomes" id="UP000307087"/>
    </source>
</evidence>
<comment type="caution">
    <text evidence="1">The sequence shown here is derived from an EMBL/GenBank/DDBJ whole genome shotgun (WGS) entry which is preliminary data.</text>
</comment>